<protein>
    <submittedName>
        <fullName evidence="1">Uncharacterized protein</fullName>
    </submittedName>
</protein>
<reference evidence="1" key="1">
    <citation type="submission" date="2020-02" db="EMBL/GenBank/DDBJ databases">
        <authorList>
            <person name="Meier V. D."/>
        </authorList>
    </citation>
    <scope>NUCLEOTIDE SEQUENCE</scope>
    <source>
        <strain evidence="1">AVDCRST_MAG86</strain>
    </source>
</reference>
<accession>A0A6J4VE96</accession>
<gene>
    <name evidence="1" type="ORF">AVDCRST_MAG86-2338</name>
</gene>
<organism evidence="1">
    <name type="scientific">uncultured Truepera sp</name>
    <dbReference type="NCBI Taxonomy" id="543023"/>
    <lineage>
        <taxon>Bacteria</taxon>
        <taxon>Thermotogati</taxon>
        <taxon>Deinococcota</taxon>
        <taxon>Deinococci</taxon>
        <taxon>Trueperales</taxon>
        <taxon>Trueperaceae</taxon>
        <taxon>Truepera</taxon>
        <taxon>environmental samples</taxon>
    </lineage>
</organism>
<name>A0A6J4VE96_9DEIN</name>
<evidence type="ECO:0000313" key="1">
    <source>
        <dbReference type="EMBL" id="CAA9576666.1"/>
    </source>
</evidence>
<dbReference type="AlphaFoldDB" id="A0A6J4VE96"/>
<sequence length="70" mass="7568">MPLIERARVVTQRPTQVLGNRKAEGDERVTLRGDDVSVAYQGLVTEAGFAEAVQKGALFPRIDDGLGATR</sequence>
<dbReference type="EMBL" id="CADCWP010000194">
    <property type="protein sequence ID" value="CAA9576666.1"/>
    <property type="molecule type" value="Genomic_DNA"/>
</dbReference>
<proteinExistence type="predicted"/>